<proteinExistence type="inferred from homology"/>
<evidence type="ECO:0000313" key="11">
    <source>
        <dbReference type="EMBL" id="KAH1164918.1"/>
    </source>
</evidence>
<dbReference type="EMBL" id="JAHDVG010000488">
    <property type="protein sequence ID" value="KAH1164918.1"/>
    <property type="molecule type" value="Genomic_DNA"/>
</dbReference>
<dbReference type="InterPro" id="IPR038532">
    <property type="entry name" value="NDUFS4-like_sf"/>
</dbReference>
<evidence type="ECO:0000256" key="3">
    <source>
        <dbReference type="ARBA" id="ARBA00022448"/>
    </source>
</evidence>
<dbReference type="Gene3D" id="3.30.160.190">
    <property type="entry name" value="atu1810 like domain"/>
    <property type="match status" value="1"/>
</dbReference>
<organism evidence="11 12">
    <name type="scientific">Mauremys mutica</name>
    <name type="common">yellowpond turtle</name>
    <dbReference type="NCBI Taxonomy" id="74926"/>
    <lineage>
        <taxon>Eukaryota</taxon>
        <taxon>Metazoa</taxon>
        <taxon>Chordata</taxon>
        <taxon>Craniata</taxon>
        <taxon>Vertebrata</taxon>
        <taxon>Euteleostomi</taxon>
        <taxon>Archelosauria</taxon>
        <taxon>Testudinata</taxon>
        <taxon>Testudines</taxon>
        <taxon>Cryptodira</taxon>
        <taxon>Durocryptodira</taxon>
        <taxon>Testudinoidea</taxon>
        <taxon>Geoemydidae</taxon>
        <taxon>Geoemydinae</taxon>
        <taxon>Mauremys</taxon>
    </lineage>
</organism>
<protein>
    <recommendedName>
        <fullName evidence="2 10">NADH dehydrogenase [ubiquinone] iron-sulfur protein 4, mitochondrial</fullName>
    </recommendedName>
</protein>
<comment type="caution">
    <text evidence="11">The sequence shown here is derived from an EMBL/GenBank/DDBJ whole genome shotgun (WGS) entry which is preliminary data.</text>
</comment>
<dbReference type="AlphaFoldDB" id="A0A9D3WPF6"/>
<evidence type="ECO:0000256" key="1">
    <source>
        <dbReference type="ARBA" id="ARBA00005882"/>
    </source>
</evidence>
<dbReference type="InterPro" id="IPR006885">
    <property type="entry name" value="NADH_UbQ_FeS_4_mit-like"/>
</dbReference>
<evidence type="ECO:0000313" key="12">
    <source>
        <dbReference type="Proteomes" id="UP000827986"/>
    </source>
</evidence>
<comment type="subcellular location">
    <subcellularLocation>
        <location evidence="10">Mitochondrion inner membrane</location>
        <topology evidence="10">Peripheral membrane protein</topology>
        <orientation evidence="10">Matrix side</orientation>
    </subcellularLocation>
</comment>
<evidence type="ECO:0000256" key="5">
    <source>
        <dbReference type="ARBA" id="ARBA00022792"/>
    </source>
</evidence>
<comment type="function">
    <text evidence="10">Accessory subunit of the mitochondrial membrane respiratory chain NADH dehydrogenase (Complex I), that is believed not to be involved in catalysis. Complex I functions in the transfer of electrons from NADH to the respiratory chain. The immediate electron acceptor for the enzyme is believed to be ubiquinone.</text>
</comment>
<accession>A0A9D3WPF6</accession>
<sequence>MVEGIKLWSLTLCMYATKQPDGDNDWASTADHSSNMVLAFSTKEDSIAFAEKNGWSYDVGEEDSKA</sequence>
<name>A0A9D3WPF6_9SAUR</name>
<evidence type="ECO:0000256" key="6">
    <source>
        <dbReference type="ARBA" id="ARBA00022946"/>
    </source>
</evidence>
<keyword evidence="7 10" id="KW-0249">Electron transport</keyword>
<dbReference type="GO" id="GO:0022900">
    <property type="term" value="P:electron transport chain"/>
    <property type="evidence" value="ECO:0007669"/>
    <property type="project" value="InterPro"/>
</dbReference>
<comment type="similarity">
    <text evidence="1 10">Belongs to the complex I NDUFS4 subunit family.</text>
</comment>
<keyword evidence="5 10" id="KW-0999">Mitochondrion inner membrane</keyword>
<keyword evidence="3 10" id="KW-0813">Transport</keyword>
<keyword evidence="9 10" id="KW-0472">Membrane</keyword>
<evidence type="ECO:0000256" key="4">
    <source>
        <dbReference type="ARBA" id="ARBA00022660"/>
    </source>
</evidence>
<gene>
    <name evidence="11" type="ORF">KIL84_022477</name>
</gene>
<keyword evidence="8 10" id="KW-0496">Mitochondrion</keyword>
<keyword evidence="4 10" id="KW-0679">Respiratory chain</keyword>
<evidence type="ECO:0000256" key="7">
    <source>
        <dbReference type="ARBA" id="ARBA00022982"/>
    </source>
</evidence>
<evidence type="ECO:0000256" key="10">
    <source>
        <dbReference type="RuleBase" id="RU367010"/>
    </source>
</evidence>
<dbReference type="Pfam" id="PF04800">
    <property type="entry name" value="NDUS4"/>
    <property type="match status" value="1"/>
</dbReference>
<keyword evidence="6 10" id="KW-0809">Transit peptide</keyword>
<keyword evidence="12" id="KW-1185">Reference proteome</keyword>
<evidence type="ECO:0000256" key="8">
    <source>
        <dbReference type="ARBA" id="ARBA00023128"/>
    </source>
</evidence>
<dbReference type="Proteomes" id="UP000827986">
    <property type="component" value="Unassembled WGS sequence"/>
</dbReference>
<evidence type="ECO:0000256" key="2">
    <source>
        <dbReference type="ARBA" id="ARBA00015796"/>
    </source>
</evidence>
<evidence type="ECO:0000256" key="9">
    <source>
        <dbReference type="ARBA" id="ARBA00023136"/>
    </source>
</evidence>
<reference evidence="11" key="1">
    <citation type="submission" date="2021-09" db="EMBL/GenBank/DDBJ databases">
        <title>The genome of Mauremys mutica provides insights into the evolution of semi-aquatic lifestyle.</title>
        <authorList>
            <person name="Gong S."/>
            <person name="Gao Y."/>
        </authorList>
    </citation>
    <scope>NUCLEOTIDE SEQUENCE</scope>
    <source>
        <strain evidence="11">MM-2020</strain>
        <tissue evidence="11">Muscle</tissue>
    </source>
</reference>
<dbReference type="GO" id="GO:0005743">
    <property type="term" value="C:mitochondrial inner membrane"/>
    <property type="evidence" value="ECO:0007669"/>
    <property type="project" value="UniProtKB-SubCell"/>
</dbReference>